<reference evidence="8 9" key="1">
    <citation type="submission" date="2020-12" db="EMBL/GenBank/DDBJ databases">
        <title>Sulforoseuscoccus oceanibium gen. nov., sp. nov., a representative of the phylum Verrucomicrobia with special cytoplasmic membrane, and proposal of Sulforoseuscoccusaceae fam. nov.</title>
        <authorList>
            <person name="Xi F."/>
        </authorList>
    </citation>
    <scope>NUCLEOTIDE SEQUENCE [LARGE SCALE GENOMIC DNA]</scope>
    <source>
        <strain evidence="8 9">T37</strain>
    </source>
</reference>
<dbReference type="Proteomes" id="UP000475117">
    <property type="component" value="Chromosome"/>
</dbReference>
<evidence type="ECO:0000256" key="7">
    <source>
        <dbReference type="HAMAP-Rule" id="MF_01416"/>
    </source>
</evidence>
<comment type="function">
    <text evidence="7">This protein is part of the stalk that links CF(0) to CF(1). It either transmits conformational changes from CF(0) to CF(1) or is implicated in proton conduction.</text>
</comment>
<dbReference type="KEGG" id="soa:G3M56_008215"/>
<dbReference type="InterPro" id="IPR000711">
    <property type="entry name" value="ATPase_OSCP/dsu"/>
</dbReference>
<keyword evidence="3 7" id="KW-0375">Hydrogen ion transport</keyword>
<keyword evidence="2 7" id="KW-0813">Transport</keyword>
<dbReference type="EMBL" id="CP066776">
    <property type="protein sequence ID" value="QQL43880.1"/>
    <property type="molecule type" value="Genomic_DNA"/>
</dbReference>
<evidence type="ECO:0000256" key="4">
    <source>
        <dbReference type="ARBA" id="ARBA00023065"/>
    </source>
</evidence>
<dbReference type="GO" id="GO:0046933">
    <property type="term" value="F:proton-transporting ATP synthase activity, rotational mechanism"/>
    <property type="evidence" value="ECO:0007669"/>
    <property type="project" value="UniProtKB-UniRule"/>
</dbReference>
<keyword evidence="9" id="KW-1185">Reference proteome</keyword>
<keyword evidence="7" id="KW-0139">CF(1)</keyword>
<evidence type="ECO:0000256" key="5">
    <source>
        <dbReference type="ARBA" id="ARBA00023136"/>
    </source>
</evidence>
<protein>
    <recommendedName>
        <fullName evidence="7">ATP synthase subunit delta</fullName>
    </recommendedName>
    <alternativeName>
        <fullName evidence="7">ATP synthase F(1) sector subunit delta</fullName>
    </alternativeName>
    <alternativeName>
        <fullName evidence="7">F-type ATPase subunit delta</fullName>
        <shortName evidence="7">F-ATPase subunit delta</shortName>
    </alternativeName>
</protein>
<dbReference type="GO" id="GO:0045259">
    <property type="term" value="C:proton-transporting ATP synthase complex"/>
    <property type="evidence" value="ECO:0007669"/>
    <property type="project" value="UniProtKB-KW"/>
</dbReference>
<keyword evidence="7" id="KW-1003">Cell membrane</keyword>
<dbReference type="GO" id="GO:0005886">
    <property type="term" value="C:plasma membrane"/>
    <property type="evidence" value="ECO:0007669"/>
    <property type="project" value="UniProtKB-SubCell"/>
</dbReference>
<dbReference type="PANTHER" id="PTHR11910">
    <property type="entry name" value="ATP SYNTHASE DELTA CHAIN"/>
    <property type="match status" value="1"/>
</dbReference>
<keyword evidence="6 7" id="KW-0066">ATP synthesis</keyword>
<evidence type="ECO:0000313" key="8">
    <source>
        <dbReference type="EMBL" id="QQL43880.1"/>
    </source>
</evidence>
<evidence type="ECO:0000256" key="1">
    <source>
        <dbReference type="ARBA" id="ARBA00004370"/>
    </source>
</evidence>
<gene>
    <name evidence="7 8" type="primary">atpH</name>
    <name evidence="8" type="ORF">G3M56_008215</name>
</gene>
<organism evidence="8 9">
    <name type="scientific">Sulfuriroseicoccus oceanibius</name>
    <dbReference type="NCBI Taxonomy" id="2707525"/>
    <lineage>
        <taxon>Bacteria</taxon>
        <taxon>Pseudomonadati</taxon>
        <taxon>Verrucomicrobiota</taxon>
        <taxon>Verrucomicrobiia</taxon>
        <taxon>Verrucomicrobiales</taxon>
        <taxon>Verrucomicrobiaceae</taxon>
        <taxon>Sulfuriroseicoccus</taxon>
    </lineage>
</organism>
<name>A0A6B3L0I2_9BACT</name>
<accession>A0A6B3L0I2</accession>
<evidence type="ECO:0000313" key="9">
    <source>
        <dbReference type="Proteomes" id="UP000475117"/>
    </source>
</evidence>
<evidence type="ECO:0000256" key="2">
    <source>
        <dbReference type="ARBA" id="ARBA00022448"/>
    </source>
</evidence>
<dbReference type="HAMAP" id="MF_01416">
    <property type="entry name" value="ATP_synth_delta_bact"/>
    <property type="match status" value="1"/>
</dbReference>
<dbReference type="InterPro" id="IPR020781">
    <property type="entry name" value="ATPase_OSCP/d_CS"/>
</dbReference>
<comment type="subcellular location">
    <subcellularLocation>
        <location evidence="7">Cell membrane</location>
        <topology evidence="7">Peripheral membrane protein</topology>
    </subcellularLocation>
    <subcellularLocation>
        <location evidence="1">Membrane</location>
    </subcellularLocation>
</comment>
<keyword evidence="5 7" id="KW-0472">Membrane</keyword>
<dbReference type="AlphaFoldDB" id="A0A6B3L0I2"/>
<comment type="function">
    <text evidence="7">F(1)F(0) ATP synthase produces ATP from ADP in the presence of a proton or sodium gradient. F-type ATPases consist of two structural domains, F(1) containing the extramembraneous catalytic core and F(0) containing the membrane proton channel, linked together by a central stalk and a peripheral stalk. During catalysis, ATP synthesis in the catalytic domain of F(1) is coupled via a rotary mechanism of the central stalk subunits to proton translocation.</text>
</comment>
<dbReference type="NCBIfam" id="TIGR01145">
    <property type="entry name" value="ATP_synt_delta"/>
    <property type="match status" value="1"/>
</dbReference>
<dbReference type="RefSeq" id="WP_164361926.1">
    <property type="nucleotide sequence ID" value="NZ_CP066776.1"/>
</dbReference>
<sequence>MKVSKEARRTARQLYTLAFENGRLSDDRVRTILGKLRSNPPRNYAGVLMAFERLVRLEKERHHAVVESSTDLSDSLRAEITESLVKKYGDQVTFEYKVNPDLIGGVRVKLGSNVWDGSVKARLDSLAKSFGV</sequence>
<evidence type="ECO:0000256" key="3">
    <source>
        <dbReference type="ARBA" id="ARBA00022781"/>
    </source>
</evidence>
<proteinExistence type="inferred from homology"/>
<evidence type="ECO:0000256" key="6">
    <source>
        <dbReference type="ARBA" id="ARBA00023310"/>
    </source>
</evidence>
<comment type="similarity">
    <text evidence="7">Belongs to the ATPase delta chain family.</text>
</comment>
<dbReference type="PROSITE" id="PS00389">
    <property type="entry name" value="ATPASE_DELTA"/>
    <property type="match status" value="1"/>
</dbReference>
<keyword evidence="4 7" id="KW-0406">Ion transport</keyword>
<dbReference type="Pfam" id="PF00213">
    <property type="entry name" value="OSCP"/>
    <property type="match status" value="1"/>
</dbReference>